<name>A0A0A9ERT0_ARUDO</name>
<reference evidence="1" key="2">
    <citation type="journal article" date="2015" name="Data Brief">
        <title>Shoot transcriptome of the giant reed, Arundo donax.</title>
        <authorList>
            <person name="Barrero R.A."/>
            <person name="Guerrero F.D."/>
            <person name="Moolhuijzen P."/>
            <person name="Goolsby J.A."/>
            <person name="Tidwell J."/>
            <person name="Bellgard S.E."/>
            <person name="Bellgard M.I."/>
        </authorList>
    </citation>
    <scope>NUCLEOTIDE SEQUENCE</scope>
    <source>
        <tissue evidence="1">Shoot tissue taken approximately 20 cm above the soil surface</tissue>
    </source>
</reference>
<reference evidence="1" key="1">
    <citation type="submission" date="2014-09" db="EMBL/GenBank/DDBJ databases">
        <authorList>
            <person name="Magalhaes I.L.F."/>
            <person name="Oliveira U."/>
            <person name="Santos F.R."/>
            <person name="Vidigal T.H.D.A."/>
            <person name="Brescovit A.D."/>
            <person name="Santos A.J."/>
        </authorList>
    </citation>
    <scope>NUCLEOTIDE SEQUENCE</scope>
    <source>
        <tissue evidence="1">Shoot tissue taken approximately 20 cm above the soil surface</tissue>
    </source>
</reference>
<accession>A0A0A9ERT0</accession>
<organism evidence="1">
    <name type="scientific">Arundo donax</name>
    <name type="common">Giant reed</name>
    <name type="synonym">Donax arundinaceus</name>
    <dbReference type="NCBI Taxonomy" id="35708"/>
    <lineage>
        <taxon>Eukaryota</taxon>
        <taxon>Viridiplantae</taxon>
        <taxon>Streptophyta</taxon>
        <taxon>Embryophyta</taxon>
        <taxon>Tracheophyta</taxon>
        <taxon>Spermatophyta</taxon>
        <taxon>Magnoliopsida</taxon>
        <taxon>Liliopsida</taxon>
        <taxon>Poales</taxon>
        <taxon>Poaceae</taxon>
        <taxon>PACMAD clade</taxon>
        <taxon>Arundinoideae</taxon>
        <taxon>Arundineae</taxon>
        <taxon>Arundo</taxon>
    </lineage>
</organism>
<dbReference type="EMBL" id="GBRH01195084">
    <property type="protein sequence ID" value="JAE02812.1"/>
    <property type="molecule type" value="Transcribed_RNA"/>
</dbReference>
<proteinExistence type="predicted"/>
<evidence type="ECO:0000313" key="1">
    <source>
        <dbReference type="EMBL" id="JAE02812.1"/>
    </source>
</evidence>
<dbReference type="AlphaFoldDB" id="A0A0A9ERT0"/>
<protein>
    <submittedName>
        <fullName evidence="1">Uncharacterized protein</fullName>
    </submittedName>
</protein>
<sequence length="138" mass="15340">MSDMKLVICFMRRSTLDSLPVLRSVVMARVDILLFWSEIRLSKSTLQFVTARGRVTATLLSVRTAAKRSTGLDELKNNCNTVIAGANSRLVTSSSVICRAASKITISALCLRHDSRKSKNGRSPFCVFMLDSRITWLV</sequence>